<keyword evidence="1" id="KW-0812">Transmembrane</keyword>
<dbReference type="RefSeq" id="WP_345328123.1">
    <property type="nucleotide sequence ID" value="NZ_BAABGA010000120.1"/>
</dbReference>
<sequence>MTTDDFLLDQLERTQQEQTHRRRENRNRRRRYYLLGGLLFVGFLMLAAPSLVSHSPVGRSMVARAAAAYGFDATADGIRVGWVTPLRITGLAIEGREAGSKFRVEQLDTELTVMDLIGTMKSDLGAILVRGVDIQCDVRDGQSSVEEDLRILLDQPATEGPATTATVDISDVTLTVKDATSGEIWRLSQASTKFELRGESLQSRFTGVLAEPRGSQGSLQGAVEFDFGSLDHPSSTSPWNIDLTCDSLPLSVVSLVRRRMSAYADQIPAQLVGDATGNLKIRGSRDGSVDADVTQFQVRNLEAANLQQDTRRWTNKLAMLDGRLTLQNERVIGQGLVATTDFASLKLDGAFSTSITLVGASDNPVRWLDALEGTASAEVDLAALDHALPGVLPIRNDAELVSGRALATIESLPSSDARRRRLSLRSDALRARSRGQAVVIDPVEMTAIVSSNQDRIQAEQFKLTSSFAAASGQGNLQSGATDIEVDFGRLANMLRPIIDLSSSSLAGSARGKIHWNASGGDQWRLTGNADAKDLLIELPGGNRLRHPALRMNVDAVGQWQAGQIESLSVANATLSSSGLNLRAELVQGIQHPDANTRFPLRIQGDGRLEALADTLGPWLPAELHDFDGGFTMNARADVSSSGGRLTGTTIELTQPHMAYADRYFSQPEIKLHFSGDYDWTTSSLDCRSLTIVGNAISAAIEGEWNAERTDLEIAWQAKLERIQGSMKTRVANRVVPAISQVGYRPGQTVQTDEWLVMGDCDGRFIVTSQKGRYAVQTEMNGKGVAVVQPSQASAASQLVGPVRNATGAIAANPNTTVLGGLNAGSRVVWAEPNVKINGTIHVDPTSGGVVTDSLKLSSDWFATSLTGHAVWNDSLGDVSVKGPARIKMTEVAKRLSELAGMQIQLQGVQETPIEIALKRQSDEHIAMSVMANLGWESGEVAGVQFGQANIPVRLTETSVFVSPASIPVDQGRLNIAGDVHYRPGPLWMRVEPGQVAESIRLTPEMTDRWLKYLAPLAANATRIDGTLSADIDEAIVVIDRPEQSRVVGRLNIDSIDMNSGPMANQIIGGIKQLRSLASIGTPQAAVNPETTLIRVPAQTVDFTVDRGVVSHQRMFFEVDRAQVVTSGNVSFDGNLNLIAQVPLDARWLGSNLQGLAGQPVTLPIEGTFSRPRLDSSGVRKVVTELGVQAVQDSAENYLQKQLGRGIDKIFGR</sequence>
<name>A0ABP8NUC0_9BACT</name>
<feature type="transmembrane region" description="Helical" evidence="1">
    <location>
        <begin position="32"/>
        <end position="52"/>
    </location>
</feature>
<comment type="caution">
    <text evidence="2">The sequence shown here is derived from an EMBL/GenBank/DDBJ whole genome shotgun (WGS) entry which is preliminary data.</text>
</comment>
<keyword evidence="3" id="KW-1185">Reference proteome</keyword>
<reference evidence="3" key="1">
    <citation type="journal article" date="2019" name="Int. J. Syst. Evol. Microbiol.">
        <title>The Global Catalogue of Microorganisms (GCM) 10K type strain sequencing project: providing services to taxonomists for standard genome sequencing and annotation.</title>
        <authorList>
            <consortium name="The Broad Institute Genomics Platform"/>
            <consortium name="The Broad Institute Genome Sequencing Center for Infectious Disease"/>
            <person name="Wu L."/>
            <person name="Ma J."/>
        </authorList>
    </citation>
    <scope>NUCLEOTIDE SEQUENCE [LARGE SCALE GENOMIC DNA]</scope>
    <source>
        <strain evidence="3">JCM 17759</strain>
    </source>
</reference>
<protein>
    <recommendedName>
        <fullName evidence="4">AsmA-like C-terminal domain-containing protein</fullName>
    </recommendedName>
</protein>
<accession>A0ABP8NUC0</accession>
<keyword evidence="1" id="KW-1133">Transmembrane helix</keyword>
<gene>
    <name evidence="2" type="ORF">GCM10023156_67840</name>
</gene>
<evidence type="ECO:0000256" key="1">
    <source>
        <dbReference type="SAM" id="Phobius"/>
    </source>
</evidence>
<dbReference type="EMBL" id="BAABGA010000120">
    <property type="protein sequence ID" value="GAA4472089.1"/>
    <property type="molecule type" value="Genomic_DNA"/>
</dbReference>
<keyword evidence="1" id="KW-0472">Membrane</keyword>
<evidence type="ECO:0000313" key="2">
    <source>
        <dbReference type="EMBL" id="GAA4472089.1"/>
    </source>
</evidence>
<proteinExistence type="predicted"/>
<dbReference type="Proteomes" id="UP001500840">
    <property type="component" value="Unassembled WGS sequence"/>
</dbReference>
<evidence type="ECO:0008006" key="4">
    <source>
        <dbReference type="Google" id="ProtNLM"/>
    </source>
</evidence>
<evidence type="ECO:0000313" key="3">
    <source>
        <dbReference type="Proteomes" id="UP001500840"/>
    </source>
</evidence>
<organism evidence="2 3">
    <name type="scientific">Novipirellula rosea</name>
    <dbReference type="NCBI Taxonomy" id="1031540"/>
    <lineage>
        <taxon>Bacteria</taxon>
        <taxon>Pseudomonadati</taxon>
        <taxon>Planctomycetota</taxon>
        <taxon>Planctomycetia</taxon>
        <taxon>Pirellulales</taxon>
        <taxon>Pirellulaceae</taxon>
        <taxon>Novipirellula</taxon>
    </lineage>
</organism>